<dbReference type="CDD" id="cd00063">
    <property type="entry name" value="FN3"/>
    <property type="match status" value="1"/>
</dbReference>
<evidence type="ECO:0000256" key="1">
    <source>
        <dbReference type="SAM" id="MobiDB-lite"/>
    </source>
</evidence>
<dbReference type="Proteomes" id="UP001176961">
    <property type="component" value="Unassembled WGS sequence"/>
</dbReference>
<evidence type="ECO:0000313" key="4">
    <source>
        <dbReference type="Proteomes" id="UP001176961"/>
    </source>
</evidence>
<dbReference type="Gene3D" id="2.60.40.10">
    <property type="entry name" value="Immunoglobulins"/>
    <property type="match status" value="1"/>
</dbReference>
<keyword evidence="4" id="KW-1185">Reference proteome</keyword>
<dbReference type="PROSITE" id="PS50853">
    <property type="entry name" value="FN3"/>
    <property type="match status" value="1"/>
</dbReference>
<gene>
    <name evidence="3" type="ORF">CYNAS_LOCUS20668</name>
</gene>
<proteinExistence type="predicted"/>
<dbReference type="Pfam" id="PF00041">
    <property type="entry name" value="fn3"/>
    <property type="match status" value="1"/>
</dbReference>
<dbReference type="AlphaFoldDB" id="A0AA36HEC0"/>
<name>A0AA36HEC0_CYLNA</name>
<dbReference type="InterPro" id="IPR003961">
    <property type="entry name" value="FN3_dom"/>
</dbReference>
<reference evidence="3" key="1">
    <citation type="submission" date="2023-07" db="EMBL/GenBank/DDBJ databases">
        <authorList>
            <consortium name="CYATHOMIX"/>
        </authorList>
    </citation>
    <scope>NUCLEOTIDE SEQUENCE</scope>
    <source>
        <strain evidence="3">N/A</strain>
    </source>
</reference>
<dbReference type="InterPro" id="IPR036116">
    <property type="entry name" value="FN3_sf"/>
</dbReference>
<accession>A0AA36HEC0</accession>
<dbReference type="SUPFAM" id="SSF49265">
    <property type="entry name" value="Fibronectin type III"/>
    <property type="match status" value="1"/>
</dbReference>
<organism evidence="3 4">
    <name type="scientific">Cylicocyclus nassatus</name>
    <name type="common">Nematode worm</name>
    <dbReference type="NCBI Taxonomy" id="53992"/>
    <lineage>
        <taxon>Eukaryota</taxon>
        <taxon>Metazoa</taxon>
        <taxon>Ecdysozoa</taxon>
        <taxon>Nematoda</taxon>
        <taxon>Chromadorea</taxon>
        <taxon>Rhabditida</taxon>
        <taxon>Rhabditina</taxon>
        <taxon>Rhabditomorpha</taxon>
        <taxon>Strongyloidea</taxon>
        <taxon>Strongylidae</taxon>
        <taxon>Cylicocyclus</taxon>
    </lineage>
</organism>
<feature type="domain" description="Fibronectin type-III" evidence="2">
    <location>
        <begin position="15"/>
        <end position="93"/>
    </location>
</feature>
<dbReference type="EMBL" id="CATQJL010000322">
    <property type="protein sequence ID" value="CAJ0608685.1"/>
    <property type="molecule type" value="Genomic_DNA"/>
</dbReference>
<protein>
    <recommendedName>
        <fullName evidence="2">Fibronectin type-III domain-containing protein</fullName>
    </recommendedName>
</protein>
<sequence>MTLAPASEPYQLPGPPQKPVVTDVTKNSVTLTWQPNAHEGGAAVTSYIIEAFRRESNWTRSGPQAGAAGVGGGGCGTAAAGTVDCIQCTACLD</sequence>
<evidence type="ECO:0000313" key="3">
    <source>
        <dbReference type="EMBL" id="CAJ0608685.1"/>
    </source>
</evidence>
<evidence type="ECO:0000259" key="2">
    <source>
        <dbReference type="PROSITE" id="PS50853"/>
    </source>
</evidence>
<comment type="caution">
    <text evidence="3">The sequence shown here is derived from an EMBL/GenBank/DDBJ whole genome shotgun (WGS) entry which is preliminary data.</text>
</comment>
<feature type="region of interest" description="Disordered" evidence="1">
    <location>
        <begin position="1"/>
        <end position="21"/>
    </location>
</feature>
<dbReference type="InterPro" id="IPR013783">
    <property type="entry name" value="Ig-like_fold"/>
</dbReference>